<feature type="region of interest" description="Disordered" evidence="2">
    <location>
        <begin position="372"/>
        <end position="393"/>
    </location>
</feature>
<keyword evidence="1" id="KW-0175">Coiled coil</keyword>
<dbReference type="eggNOG" id="COG0846">
    <property type="taxonomic scope" value="Bacteria"/>
</dbReference>
<dbReference type="Pfam" id="PF13289">
    <property type="entry name" value="SIR2_2"/>
    <property type="match status" value="1"/>
</dbReference>
<dbReference type="InterPro" id="IPR029035">
    <property type="entry name" value="DHS-like_NAD/FAD-binding_dom"/>
</dbReference>
<organism evidence="3 4">
    <name type="scientific">Paraburkholderia phytofirmans (strain DSM 17436 / LMG 22146 / PsJN)</name>
    <name type="common">Burkholderia phytofirmans</name>
    <dbReference type="NCBI Taxonomy" id="398527"/>
    <lineage>
        <taxon>Bacteria</taxon>
        <taxon>Pseudomonadati</taxon>
        <taxon>Pseudomonadota</taxon>
        <taxon>Betaproteobacteria</taxon>
        <taxon>Burkholderiales</taxon>
        <taxon>Burkholderiaceae</taxon>
        <taxon>Paraburkholderia</taxon>
    </lineage>
</organism>
<evidence type="ECO:0000256" key="2">
    <source>
        <dbReference type="SAM" id="MobiDB-lite"/>
    </source>
</evidence>
<accession>B2T7G6</accession>
<dbReference type="OrthoDB" id="2077946at2"/>
<sequence length="734" mass="82021">MRFVANGPSIPDDLLVARDAGQVLFFCGAGVSRAEAGLPDFATLTDNVLRVLGSAGDSEARTLLRNARGAEKTSGVRGLLAYDRVFGLLEREFELADIREAVATALRPLPNHTLGPHRDLLDLSRTRSSLPRLVTTNFDRLFEECNSSIPSFTPPHLPDPQRENDFQGIIHLHGRVDEQYKHADGDEFVLSSAEFGHAYLSDGWATRYILALLQRFAIVFVGYAADDPPVQYLLEALNRFKRPAHPLFAFHSGDELRAKQQWAHRGVTPLTFDSSDNYSGLWNTLSAWAERAKDMDGWYRRVIESGQAGPVQLSKHERGMVAHLAATKTGAEVLAKSPLTLPAEWLSVFDRTARYALPGLYWHSETHDKNDPFDDYGIDSDAQPEPPNTNNRLEARHVPSEAWDAFLTTVEDRDNLPESAVSAVRSSHLQSSTLPSRLGHLGWWLCRIAHQPAALWWAAGQQSLHPSIARDIERSLVHNSDRYSPSLRRGWRILLRCWRQPEVNAESDRYTVERAASIDGWSKTTVGLAMSIYNPRLVASRPFNSVAPVANQNCAVDELIRVSVEYHQPHEPFKFPSNMLARAVGALREAIRQAVDLEAEVNGHDRLHLDAVSNAEGHVLDANYNGLTGHVRLFATMLLDLNKVDVIASRNELQQWPRDNAVFERLLIWAAGREELTTPDEAATILSTVADDTFWLSSCETDLLISLKTRWNDLPERAICTLEARLVDGCCLSP</sequence>
<gene>
    <name evidence="3" type="ordered locus">Bphyt_3859</name>
</gene>
<dbReference type="Gene3D" id="3.40.50.1220">
    <property type="entry name" value="TPP-binding domain"/>
    <property type="match status" value="1"/>
</dbReference>
<dbReference type="STRING" id="398527.Bphyt_3859"/>
<evidence type="ECO:0000313" key="4">
    <source>
        <dbReference type="Proteomes" id="UP000001739"/>
    </source>
</evidence>
<dbReference type="HOGENOM" id="CLU_412600_0_0_4"/>
<evidence type="ECO:0000256" key="1">
    <source>
        <dbReference type="SAM" id="Coils"/>
    </source>
</evidence>
<dbReference type="RefSeq" id="WP_012434767.1">
    <property type="nucleotide sequence ID" value="NC_010681.1"/>
</dbReference>
<name>B2T7G6_PARPJ</name>
<evidence type="ECO:0000313" key="3">
    <source>
        <dbReference type="EMBL" id="ACD18247.1"/>
    </source>
</evidence>
<dbReference type="AlphaFoldDB" id="B2T7G6"/>
<dbReference type="SUPFAM" id="SSF52467">
    <property type="entry name" value="DHS-like NAD/FAD-binding domain"/>
    <property type="match status" value="1"/>
</dbReference>
<dbReference type="Proteomes" id="UP000001739">
    <property type="component" value="Chromosome 1"/>
</dbReference>
<dbReference type="KEGG" id="bpy:Bphyt_3859"/>
<protein>
    <submittedName>
        <fullName evidence="3">Uncharacterized protein</fullName>
    </submittedName>
</protein>
<proteinExistence type="predicted"/>
<dbReference type="EMBL" id="CP001052">
    <property type="protein sequence ID" value="ACD18247.1"/>
    <property type="molecule type" value="Genomic_DNA"/>
</dbReference>
<feature type="coiled-coil region" evidence="1">
    <location>
        <begin position="580"/>
        <end position="607"/>
    </location>
</feature>
<reference evidence="3 4" key="1">
    <citation type="journal article" date="2011" name="J. Bacteriol.">
        <title>Complete genome sequence of the plant growth-promoting endophyte Burkholderia phytofirmans strain PsJN.</title>
        <authorList>
            <person name="Weilharter A."/>
            <person name="Mitter B."/>
            <person name="Shin M.V."/>
            <person name="Chain P.S."/>
            <person name="Nowak J."/>
            <person name="Sessitsch A."/>
        </authorList>
    </citation>
    <scope>NUCLEOTIDE SEQUENCE [LARGE SCALE GENOMIC DNA]</scope>
    <source>
        <strain evidence="4">DSM 17436 / LMG 22146 / PsJN</strain>
    </source>
</reference>